<reference evidence="2" key="2">
    <citation type="submission" date="2020-11" db="EMBL/GenBank/DDBJ databases">
        <authorList>
            <person name="McCartney M.A."/>
            <person name="Auch B."/>
            <person name="Kono T."/>
            <person name="Mallez S."/>
            <person name="Becker A."/>
            <person name="Gohl D.M."/>
            <person name="Silverstein K.A.T."/>
            <person name="Koren S."/>
            <person name="Bechman K.B."/>
            <person name="Herman A."/>
            <person name="Abrahante J.E."/>
            <person name="Garbe J."/>
        </authorList>
    </citation>
    <scope>NUCLEOTIDE SEQUENCE</scope>
    <source>
        <strain evidence="2">Duluth1</strain>
        <tissue evidence="2">Whole animal</tissue>
    </source>
</reference>
<dbReference type="AlphaFoldDB" id="A0A9D4DYK6"/>
<sequence>INILTKFHKDWMKTVTSTVYANKLLTDAYTHAQRTSHDHICPLCHFLTVYLKIVPEPTMTNRASNGEETSAEKKKDCAL</sequence>
<dbReference type="Proteomes" id="UP000828390">
    <property type="component" value="Unassembled WGS sequence"/>
</dbReference>
<evidence type="ECO:0000256" key="1">
    <source>
        <dbReference type="SAM" id="MobiDB-lite"/>
    </source>
</evidence>
<keyword evidence="3" id="KW-1185">Reference proteome</keyword>
<feature type="compositionally biased region" description="Basic and acidic residues" evidence="1">
    <location>
        <begin position="70"/>
        <end position="79"/>
    </location>
</feature>
<accession>A0A9D4DYK6</accession>
<reference evidence="2" key="1">
    <citation type="journal article" date="2019" name="bioRxiv">
        <title>The Genome of the Zebra Mussel, Dreissena polymorpha: A Resource for Invasive Species Research.</title>
        <authorList>
            <person name="McCartney M.A."/>
            <person name="Auch B."/>
            <person name="Kono T."/>
            <person name="Mallez S."/>
            <person name="Zhang Y."/>
            <person name="Obille A."/>
            <person name="Becker A."/>
            <person name="Abrahante J.E."/>
            <person name="Garbe J."/>
            <person name="Badalamenti J.P."/>
            <person name="Herman A."/>
            <person name="Mangelson H."/>
            <person name="Liachko I."/>
            <person name="Sullivan S."/>
            <person name="Sone E.D."/>
            <person name="Koren S."/>
            <person name="Silverstein K.A.T."/>
            <person name="Beckman K.B."/>
            <person name="Gohl D.M."/>
        </authorList>
    </citation>
    <scope>NUCLEOTIDE SEQUENCE</scope>
    <source>
        <strain evidence="2">Duluth1</strain>
        <tissue evidence="2">Whole animal</tissue>
    </source>
</reference>
<dbReference type="EMBL" id="JAIWYP010000009">
    <property type="protein sequence ID" value="KAH3768704.1"/>
    <property type="molecule type" value="Genomic_DNA"/>
</dbReference>
<gene>
    <name evidence="2" type="ORF">DPMN_169921</name>
</gene>
<organism evidence="2 3">
    <name type="scientific">Dreissena polymorpha</name>
    <name type="common">Zebra mussel</name>
    <name type="synonym">Mytilus polymorpha</name>
    <dbReference type="NCBI Taxonomy" id="45954"/>
    <lineage>
        <taxon>Eukaryota</taxon>
        <taxon>Metazoa</taxon>
        <taxon>Spiralia</taxon>
        <taxon>Lophotrochozoa</taxon>
        <taxon>Mollusca</taxon>
        <taxon>Bivalvia</taxon>
        <taxon>Autobranchia</taxon>
        <taxon>Heteroconchia</taxon>
        <taxon>Euheterodonta</taxon>
        <taxon>Imparidentia</taxon>
        <taxon>Neoheterodontei</taxon>
        <taxon>Myida</taxon>
        <taxon>Dreissenoidea</taxon>
        <taxon>Dreissenidae</taxon>
        <taxon>Dreissena</taxon>
    </lineage>
</organism>
<evidence type="ECO:0000313" key="3">
    <source>
        <dbReference type="Proteomes" id="UP000828390"/>
    </source>
</evidence>
<evidence type="ECO:0000313" key="2">
    <source>
        <dbReference type="EMBL" id="KAH3768704.1"/>
    </source>
</evidence>
<feature type="non-terminal residue" evidence="2">
    <location>
        <position position="79"/>
    </location>
</feature>
<protein>
    <submittedName>
        <fullName evidence="2">Uncharacterized protein</fullName>
    </submittedName>
</protein>
<proteinExistence type="predicted"/>
<feature type="region of interest" description="Disordered" evidence="1">
    <location>
        <begin position="60"/>
        <end position="79"/>
    </location>
</feature>
<comment type="caution">
    <text evidence="2">The sequence shown here is derived from an EMBL/GenBank/DDBJ whole genome shotgun (WGS) entry which is preliminary data.</text>
</comment>
<name>A0A9D4DYK6_DREPO</name>